<comment type="caution">
    <text evidence="1">The sequence shown here is derived from an EMBL/GenBank/DDBJ whole genome shotgun (WGS) entry which is preliminary data.</text>
</comment>
<accession>A0ACB7Y6P0</accession>
<name>A0ACB7Y6P0_9ERIC</name>
<reference evidence="1 2" key="1">
    <citation type="journal article" date="2021" name="Hortic Res">
        <title>High-quality reference genome and annotation aids understanding of berry development for evergreen blueberry (Vaccinium darrowii).</title>
        <authorList>
            <person name="Yu J."/>
            <person name="Hulse-Kemp A.M."/>
            <person name="Babiker E."/>
            <person name="Staton M."/>
        </authorList>
    </citation>
    <scope>NUCLEOTIDE SEQUENCE [LARGE SCALE GENOMIC DNA]</scope>
    <source>
        <strain evidence="2">cv. NJ 8807/NJ 8810</strain>
        <tissue evidence="1">Young leaf</tissue>
    </source>
</reference>
<dbReference type="Proteomes" id="UP000828048">
    <property type="component" value="Chromosome 7"/>
</dbReference>
<evidence type="ECO:0000313" key="1">
    <source>
        <dbReference type="EMBL" id="KAH7848729.1"/>
    </source>
</evidence>
<proteinExistence type="predicted"/>
<gene>
    <name evidence="1" type="ORF">Vadar_006910</name>
</gene>
<sequence>MSSAIKYVKQAVQRWKHKSLSRLSSDSDSGSGSSGGRMITPPGCLAIYAGAELRRFVVPTRYLKLPVFLSLLNLTEEEFGFRIDGGLVLPCDAEFLEGVLEFLERDEHRYGGLGLDGFINMFSDVGFGSCKERESGCGHGGFTPLLEKNSGLKNY</sequence>
<dbReference type="EMBL" id="CM037157">
    <property type="protein sequence ID" value="KAH7848729.1"/>
    <property type="molecule type" value="Genomic_DNA"/>
</dbReference>
<organism evidence="1 2">
    <name type="scientific">Vaccinium darrowii</name>
    <dbReference type="NCBI Taxonomy" id="229202"/>
    <lineage>
        <taxon>Eukaryota</taxon>
        <taxon>Viridiplantae</taxon>
        <taxon>Streptophyta</taxon>
        <taxon>Embryophyta</taxon>
        <taxon>Tracheophyta</taxon>
        <taxon>Spermatophyta</taxon>
        <taxon>Magnoliopsida</taxon>
        <taxon>eudicotyledons</taxon>
        <taxon>Gunneridae</taxon>
        <taxon>Pentapetalae</taxon>
        <taxon>asterids</taxon>
        <taxon>Ericales</taxon>
        <taxon>Ericaceae</taxon>
        <taxon>Vaccinioideae</taxon>
        <taxon>Vaccinieae</taxon>
        <taxon>Vaccinium</taxon>
    </lineage>
</organism>
<protein>
    <submittedName>
        <fullName evidence="1">Uncharacterized protein</fullName>
    </submittedName>
</protein>
<keyword evidence="2" id="KW-1185">Reference proteome</keyword>
<evidence type="ECO:0000313" key="2">
    <source>
        <dbReference type="Proteomes" id="UP000828048"/>
    </source>
</evidence>